<dbReference type="AlphaFoldDB" id="A0A2P2NL43"/>
<dbReference type="EMBL" id="GGEC01062723">
    <property type="protein sequence ID" value="MBX43207.1"/>
    <property type="molecule type" value="Transcribed_RNA"/>
</dbReference>
<name>A0A2P2NL43_RHIMU</name>
<organism evidence="1">
    <name type="scientific">Rhizophora mucronata</name>
    <name type="common">Asiatic mangrove</name>
    <dbReference type="NCBI Taxonomy" id="61149"/>
    <lineage>
        <taxon>Eukaryota</taxon>
        <taxon>Viridiplantae</taxon>
        <taxon>Streptophyta</taxon>
        <taxon>Embryophyta</taxon>
        <taxon>Tracheophyta</taxon>
        <taxon>Spermatophyta</taxon>
        <taxon>Magnoliopsida</taxon>
        <taxon>eudicotyledons</taxon>
        <taxon>Gunneridae</taxon>
        <taxon>Pentapetalae</taxon>
        <taxon>rosids</taxon>
        <taxon>fabids</taxon>
        <taxon>Malpighiales</taxon>
        <taxon>Rhizophoraceae</taxon>
        <taxon>Rhizophora</taxon>
    </lineage>
</organism>
<evidence type="ECO:0000313" key="1">
    <source>
        <dbReference type="EMBL" id="MBX43207.1"/>
    </source>
</evidence>
<protein>
    <submittedName>
        <fullName evidence="1">Uncharacterized protein</fullName>
    </submittedName>
</protein>
<reference evidence="1" key="1">
    <citation type="submission" date="2018-02" db="EMBL/GenBank/DDBJ databases">
        <title>Rhizophora mucronata_Transcriptome.</title>
        <authorList>
            <person name="Meera S.P."/>
            <person name="Sreeshan A."/>
            <person name="Augustine A."/>
        </authorList>
    </citation>
    <scope>NUCLEOTIDE SEQUENCE</scope>
    <source>
        <tissue evidence="1">Leaf</tissue>
    </source>
</reference>
<sequence>MVICLNQASIQPHKVRNFITSNRHQQE</sequence>
<accession>A0A2P2NL43</accession>
<proteinExistence type="predicted"/>